<feature type="compositionally biased region" description="Polar residues" evidence="1">
    <location>
        <begin position="45"/>
        <end position="61"/>
    </location>
</feature>
<accession>A0ABY6SC69</accession>
<sequence length="690" mass="74260">MGPKKSPTKPTTGRPSWYKPEFVSSPVHSPVKIGARPSLHAQHAATPNTQRQQPARTATPTPSHPLRNNFNARPAPARPTPPVQQSIGPSSLGLRRLQEAAAKAKAELLAEQAVASQRITSVLDPNLLHSKPQPRPVKPTPQIVKPTPQTVKPAPQTLKPALPITTTRPPPALKPPSPPRPPSPTTSWPHPTVDPVPVPPTAVSTPGGSSTQGPRTKPPIKPILKNRPTSNQPTVGPPPDPAAAVIGLVNAIASSPAVQGTPSRVPVATTYLEKDPLKPGRKHPPGEKPGASPSGGVATSTSTSSFLGKPPITHGGRTISTTTRSNPILRPTSTAVSKPTRLGQTVPAPLQLERLIPPSVPASQAPTAIKSPHVPPSFLAWSERKMSTRDQLRTAADQTKLVLPKYLTGLQADGSLMTRAAKARKFTLESFPRLDPNLCPNFARKAKIKVVNMDTLDAAIREMAVLKTENDSPAHSPLPAVVNFANDSRPGGGWENGAMAQEEAICYRSSLSLSLKRELYPISPDKYTAAALYSPYVLVIREADERGHGLIPLRDVVADPKVVSVLSVAAAHSPPTMQIKYDKHAPGEPEFFSCFARDFDRDMTKKKMRLVLRLAAAYRHRRIILGALGCGVFKNPPEDVAHCWLEVLREKEFGGAGNWWRGVTFAVYEPRVAYEGNLDIFTRVLDGEEV</sequence>
<feature type="compositionally biased region" description="Pro residues" evidence="1">
    <location>
        <begin position="168"/>
        <end position="184"/>
    </location>
</feature>
<feature type="region of interest" description="Disordered" evidence="1">
    <location>
        <begin position="272"/>
        <end position="342"/>
    </location>
</feature>
<dbReference type="Proteomes" id="UP000280685">
    <property type="component" value="Chromosome 5"/>
</dbReference>
<dbReference type="PANTHER" id="PTHR35596:SF1">
    <property type="entry name" value="MICROBIAL-TYPE PARG CATALYTIC DOMAIN-CONTAINING PROTEIN"/>
    <property type="match status" value="1"/>
</dbReference>
<reference evidence="3" key="1">
    <citation type="submission" date="2018-02" db="EMBL/GenBank/DDBJ databases">
        <authorList>
            <person name="Silar P."/>
        </authorList>
    </citation>
    <scope>NUCLEOTIDE SEQUENCE [LARGE SCALE GENOMIC DNA]</scope>
    <source>
        <strain evidence="3">T</strain>
    </source>
</reference>
<dbReference type="InterPro" id="IPR019261">
    <property type="entry name" value="PARG_cat_microbial"/>
</dbReference>
<name>A0ABY6SC69_PODCO</name>
<evidence type="ECO:0000256" key="1">
    <source>
        <dbReference type="SAM" id="MobiDB-lite"/>
    </source>
</evidence>
<keyword evidence="4" id="KW-1185">Reference proteome</keyword>
<dbReference type="InterPro" id="IPR012664">
    <property type="entry name" value="CHP02452"/>
</dbReference>
<dbReference type="Pfam" id="PF10021">
    <property type="entry name" value="PARG_cat_microb"/>
    <property type="match status" value="1"/>
</dbReference>
<dbReference type="EMBL" id="LR026968">
    <property type="protein sequence ID" value="VBB80738.1"/>
    <property type="molecule type" value="Genomic_DNA"/>
</dbReference>
<feature type="compositionally biased region" description="Low complexity" evidence="1">
    <location>
        <begin position="289"/>
        <end position="305"/>
    </location>
</feature>
<dbReference type="PANTHER" id="PTHR35596">
    <property type="entry name" value="DUF2263 DOMAIN-CONTAINING PROTEIN"/>
    <property type="match status" value="1"/>
</dbReference>
<feature type="compositionally biased region" description="Polar residues" evidence="1">
    <location>
        <begin position="318"/>
        <end position="337"/>
    </location>
</feature>
<feature type="compositionally biased region" description="Low complexity" evidence="1">
    <location>
        <begin position="65"/>
        <end position="75"/>
    </location>
</feature>
<evidence type="ECO:0000259" key="2">
    <source>
        <dbReference type="Pfam" id="PF10021"/>
    </source>
</evidence>
<feature type="region of interest" description="Disordered" evidence="1">
    <location>
        <begin position="1"/>
        <end position="94"/>
    </location>
</feature>
<protein>
    <recommendedName>
        <fullName evidence="2">Microbial-type PARG catalytic domain-containing protein</fullName>
    </recommendedName>
</protein>
<dbReference type="SUPFAM" id="SSF52949">
    <property type="entry name" value="Macro domain-like"/>
    <property type="match status" value="1"/>
</dbReference>
<feature type="domain" description="Microbial-type PARG catalytic" evidence="2">
    <location>
        <begin position="383"/>
        <end position="542"/>
    </location>
</feature>
<proteinExistence type="predicted"/>
<dbReference type="InterPro" id="IPR043472">
    <property type="entry name" value="Macro_dom-like"/>
</dbReference>
<evidence type="ECO:0000313" key="3">
    <source>
        <dbReference type="EMBL" id="VBB80738.1"/>
    </source>
</evidence>
<gene>
    <name evidence="3" type="ORF">PODCO_501640</name>
</gene>
<evidence type="ECO:0000313" key="4">
    <source>
        <dbReference type="Proteomes" id="UP000280685"/>
    </source>
</evidence>
<dbReference type="Gene3D" id="3.40.220.10">
    <property type="entry name" value="Leucine Aminopeptidase, subunit E, domain 1"/>
    <property type="match status" value="1"/>
</dbReference>
<organism evidence="3 4">
    <name type="scientific">Podospora comata</name>
    <dbReference type="NCBI Taxonomy" id="48703"/>
    <lineage>
        <taxon>Eukaryota</taxon>
        <taxon>Fungi</taxon>
        <taxon>Dikarya</taxon>
        <taxon>Ascomycota</taxon>
        <taxon>Pezizomycotina</taxon>
        <taxon>Sordariomycetes</taxon>
        <taxon>Sordariomycetidae</taxon>
        <taxon>Sordariales</taxon>
        <taxon>Podosporaceae</taxon>
        <taxon>Podospora</taxon>
    </lineage>
</organism>
<feature type="region of interest" description="Disordered" evidence="1">
    <location>
        <begin position="124"/>
        <end position="242"/>
    </location>
</feature>
<dbReference type="NCBIfam" id="TIGR02452">
    <property type="entry name" value="TIGR02452 family protein"/>
    <property type="match status" value="1"/>
</dbReference>